<dbReference type="EMBL" id="VTWT01000002">
    <property type="protein sequence ID" value="KAA9340711.1"/>
    <property type="molecule type" value="Genomic_DNA"/>
</dbReference>
<comment type="caution">
    <text evidence="1">The sequence shown here is derived from an EMBL/GenBank/DDBJ whole genome shotgun (WGS) entry which is preliminary data.</text>
</comment>
<proteinExistence type="predicted"/>
<dbReference type="InterPro" id="IPR027417">
    <property type="entry name" value="P-loop_NTPase"/>
</dbReference>
<gene>
    <name evidence="1" type="ORF">F0P94_04600</name>
</gene>
<name>A0A5N1J7L7_9BACT</name>
<sequence>MDKEVNIQVPALSLVENLLLAFHKQGIRYCHWKGNEHVGASMIGDSDLDILFDINQKPALEALLADLGFKKFNVIRQKQMKDVVDYIGLDTPSGRIVHVHSYFRLTVGKLFLKSYQINLEEKFLNTRIYNEQFGIYCSEPTLELLLLCFSEALSLRHRDVAKIYLSGKINYTGKTQREYTWLKKRTTDAKIKAVLQELLTDFRPVYDLVTGEFNRLQMRKLAHLLRKEFRNNHLYKPGIALMRRWYHEATVILARKLAQRFPYPFSTQRINPRGGVVVAINGKNCYEKTRILEDLKHTFRQKLDVYTLSVRHGKIRPDWEKEIRGIIGKMVASAPEKPQYQVYKKNFTVLQMTQVQSLKKNLKAWLLHQKKIRNLRYILKARQKGMFVICEHFPRTDNAEAAISNNGRDQLTKAGLSIKKQLFALAQHNPPDILIELVDEPLLKETMLPGGNSHELVVEKISEKGKVNSRNNTKTIIIDLNQPLAKTLSKIKKEIWNACP</sequence>
<dbReference type="Proteomes" id="UP000326570">
    <property type="component" value="Unassembled WGS sequence"/>
</dbReference>
<accession>A0A5N1J7L7</accession>
<protein>
    <recommendedName>
        <fullName evidence="3">Nucleotidyltransferase family protein</fullName>
    </recommendedName>
</protein>
<evidence type="ECO:0000313" key="1">
    <source>
        <dbReference type="EMBL" id="KAA9340711.1"/>
    </source>
</evidence>
<dbReference type="Gene3D" id="3.40.50.300">
    <property type="entry name" value="P-loop containing nucleotide triphosphate hydrolases"/>
    <property type="match status" value="1"/>
</dbReference>
<evidence type="ECO:0000313" key="2">
    <source>
        <dbReference type="Proteomes" id="UP000326570"/>
    </source>
</evidence>
<organism evidence="1 2">
    <name type="scientific">Adhaeribacter soli</name>
    <dbReference type="NCBI Taxonomy" id="2607655"/>
    <lineage>
        <taxon>Bacteria</taxon>
        <taxon>Pseudomonadati</taxon>
        <taxon>Bacteroidota</taxon>
        <taxon>Cytophagia</taxon>
        <taxon>Cytophagales</taxon>
        <taxon>Hymenobacteraceae</taxon>
        <taxon>Adhaeribacter</taxon>
    </lineage>
</organism>
<dbReference type="AlphaFoldDB" id="A0A5N1J7L7"/>
<dbReference type="RefSeq" id="WP_150902638.1">
    <property type="nucleotide sequence ID" value="NZ_VTWT01000002.1"/>
</dbReference>
<reference evidence="1 2" key="1">
    <citation type="submission" date="2019-09" db="EMBL/GenBank/DDBJ databases">
        <title>Genome sequence of Adhaeribacter sp. M2.</title>
        <authorList>
            <person name="Srinivasan S."/>
        </authorList>
    </citation>
    <scope>NUCLEOTIDE SEQUENCE [LARGE SCALE GENOMIC DNA]</scope>
    <source>
        <strain evidence="1 2">M2</strain>
    </source>
</reference>
<keyword evidence="2" id="KW-1185">Reference proteome</keyword>
<evidence type="ECO:0008006" key="3">
    <source>
        <dbReference type="Google" id="ProtNLM"/>
    </source>
</evidence>